<dbReference type="InterPro" id="IPR011701">
    <property type="entry name" value="MFS"/>
</dbReference>
<dbReference type="InterPro" id="IPR036259">
    <property type="entry name" value="MFS_trans_sf"/>
</dbReference>
<feature type="transmembrane region" description="Helical" evidence="6">
    <location>
        <begin position="17"/>
        <end position="42"/>
    </location>
</feature>
<evidence type="ECO:0000256" key="1">
    <source>
        <dbReference type="ARBA" id="ARBA00004651"/>
    </source>
</evidence>
<dbReference type="CDD" id="cd17324">
    <property type="entry name" value="MFS_NepI_like"/>
    <property type="match status" value="1"/>
</dbReference>
<evidence type="ECO:0000256" key="2">
    <source>
        <dbReference type="ARBA" id="ARBA00022475"/>
    </source>
</evidence>
<dbReference type="GO" id="GO:0022857">
    <property type="term" value="F:transmembrane transporter activity"/>
    <property type="evidence" value="ECO:0007669"/>
    <property type="project" value="InterPro"/>
</dbReference>
<feature type="transmembrane region" description="Helical" evidence="6">
    <location>
        <begin position="367"/>
        <end position="386"/>
    </location>
</feature>
<evidence type="ECO:0000256" key="5">
    <source>
        <dbReference type="ARBA" id="ARBA00023136"/>
    </source>
</evidence>
<keyword evidence="9" id="KW-1185">Reference proteome</keyword>
<evidence type="ECO:0000313" key="8">
    <source>
        <dbReference type="EMBL" id="GHO97719.1"/>
    </source>
</evidence>
<evidence type="ECO:0000259" key="7">
    <source>
        <dbReference type="PROSITE" id="PS50850"/>
    </source>
</evidence>
<feature type="transmembrane region" description="Helical" evidence="6">
    <location>
        <begin position="279"/>
        <end position="296"/>
    </location>
</feature>
<feature type="transmembrane region" description="Helical" evidence="6">
    <location>
        <begin position="332"/>
        <end position="355"/>
    </location>
</feature>
<evidence type="ECO:0000256" key="4">
    <source>
        <dbReference type="ARBA" id="ARBA00022989"/>
    </source>
</evidence>
<feature type="transmembrane region" description="Helical" evidence="6">
    <location>
        <begin position="168"/>
        <end position="189"/>
    </location>
</feature>
<feature type="transmembrane region" description="Helical" evidence="6">
    <location>
        <begin position="54"/>
        <end position="75"/>
    </location>
</feature>
<evidence type="ECO:0000256" key="3">
    <source>
        <dbReference type="ARBA" id="ARBA00022692"/>
    </source>
</evidence>
<dbReference type="PROSITE" id="PS50850">
    <property type="entry name" value="MFS"/>
    <property type="match status" value="1"/>
</dbReference>
<name>A0A8J3N465_9CHLR</name>
<dbReference type="InterPro" id="IPR020846">
    <property type="entry name" value="MFS_dom"/>
</dbReference>
<keyword evidence="5 6" id="KW-0472">Membrane</keyword>
<dbReference type="Pfam" id="PF07690">
    <property type="entry name" value="MFS_1"/>
    <property type="match status" value="1"/>
</dbReference>
<keyword evidence="3 6" id="KW-0812">Transmembrane</keyword>
<dbReference type="RefSeq" id="WP_220208500.1">
    <property type="nucleotide sequence ID" value="NZ_BNJK01000002.1"/>
</dbReference>
<dbReference type="AlphaFoldDB" id="A0A8J3N465"/>
<dbReference type="InterPro" id="IPR050189">
    <property type="entry name" value="MFS_Efflux_Transporters"/>
</dbReference>
<sequence>MTETEQTLSPTKIDSRILLLALSMFALGTDAFVVAGVLPVIAHEMGVTESLAGQLVTAFSLTYGIGAPVLAAMTGRWARNTVLLAALGAFCLFNIGSAIAPDYPTLLLTRILVGCSAAVFGPLAYVVGASLAPAEKRGQALAQVASGLTIATVLGSPLGTWVGEHFGWRLSFGLVALLGGIAFVMLLLFKLPKAAPTPVLSLGTRLAPIREPRLVLAFLPALFWNLGVFVVYTYIALLLRHNLNITDVSLFLLVYGLGPMLGNWICGIVIDRVGSTRPIFFFLAALLIVEPLLMLTTNSVPGAFATLFIWGLCIPMLFTPQQHRLLQLAPEHANVILALNNSTFYLGIAGGAALGGLTLRTVAITQLGWIGAACILLALVLFAFSVRLSKRTDQQAEPMQESMQREEVMIVPE</sequence>
<dbReference type="Gene3D" id="1.20.1250.20">
    <property type="entry name" value="MFS general substrate transporter like domains"/>
    <property type="match status" value="2"/>
</dbReference>
<organism evidence="8 9">
    <name type="scientific">Reticulibacter mediterranei</name>
    <dbReference type="NCBI Taxonomy" id="2778369"/>
    <lineage>
        <taxon>Bacteria</taxon>
        <taxon>Bacillati</taxon>
        <taxon>Chloroflexota</taxon>
        <taxon>Ktedonobacteria</taxon>
        <taxon>Ktedonobacterales</taxon>
        <taxon>Reticulibacteraceae</taxon>
        <taxon>Reticulibacter</taxon>
    </lineage>
</organism>
<dbReference type="PANTHER" id="PTHR43124:SF10">
    <property type="entry name" value="PURINE EFFLUX PUMP PBUE"/>
    <property type="match status" value="1"/>
</dbReference>
<accession>A0A8J3N465</accession>
<gene>
    <name evidence="8" type="ORF">KSF_077670</name>
</gene>
<feature type="transmembrane region" description="Helical" evidence="6">
    <location>
        <begin position="302"/>
        <end position="320"/>
    </location>
</feature>
<reference evidence="8" key="1">
    <citation type="submission" date="2020-10" db="EMBL/GenBank/DDBJ databases">
        <title>Taxonomic study of unclassified bacteria belonging to the class Ktedonobacteria.</title>
        <authorList>
            <person name="Yabe S."/>
            <person name="Wang C.M."/>
            <person name="Zheng Y."/>
            <person name="Sakai Y."/>
            <person name="Cavaletti L."/>
            <person name="Monciardini P."/>
            <person name="Donadio S."/>
        </authorList>
    </citation>
    <scope>NUCLEOTIDE SEQUENCE</scope>
    <source>
        <strain evidence="8">ID150040</strain>
    </source>
</reference>
<feature type="transmembrane region" description="Helical" evidence="6">
    <location>
        <begin position="82"/>
        <end position="101"/>
    </location>
</feature>
<proteinExistence type="predicted"/>
<feature type="transmembrane region" description="Helical" evidence="6">
    <location>
        <begin position="249"/>
        <end position="270"/>
    </location>
</feature>
<feature type="transmembrane region" description="Helical" evidence="6">
    <location>
        <begin position="140"/>
        <end position="162"/>
    </location>
</feature>
<evidence type="ECO:0000313" key="9">
    <source>
        <dbReference type="Proteomes" id="UP000597444"/>
    </source>
</evidence>
<feature type="transmembrane region" description="Helical" evidence="6">
    <location>
        <begin position="107"/>
        <end position="128"/>
    </location>
</feature>
<dbReference type="EMBL" id="BNJK01000002">
    <property type="protein sequence ID" value="GHO97719.1"/>
    <property type="molecule type" value="Genomic_DNA"/>
</dbReference>
<protein>
    <submittedName>
        <fullName evidence="8">MFS transporter</fullName>
    </submittedName>
</protein>
<keyword evidence="2" id="KW-1003">Cell membrane</keyword>
<feature type="domain" description="Major facilitator superfamily (MFS) profile" evidence="7">
    <location>
        <begin position="16"/>
        <end position="390"/>
    </location>
</feature>
<dbReference type="GO" id="GO:0005886">
    <property type="term" value="C:plasma membrane"/>
    <property type="evidence" value="ECO:0007669"/>
    <property type="project" value="UniProtKB-SubCell"/>
</dbReference>
<comment type="subcellular location">
    <subcellularLocation>
        <location evidence="1">Cell membrane</location>
        <topology evidence="1">Multi-pass membrane protein</topology>
    </subcellularLocation>
</comment>
<dbReference type="SUPFAM" id="SSF103473">
    <property type="entry name" value="MFS general substrate transporter"/>
    <property type="match status" value="1"/>
</dbReference>
<evidence type="ECO:0000256" key="6">
    <source>
        <dbReference type="SAM" id="Phobius"/>
    </source>
</evidence>
<comment type="caution">
    <text evidence="8">The sequence shown here is derived from an EMBL/GenBank/DDBJ whole genome shotgun (WGS) entry which is preliminary data.</text>
</comment>
<dbReference type="Proteomes" id="UP000597444">
    <property type="component" value="Unassembled WGS sequence"/>
</dbReference>
<keyword evidence="4 6" id="KW-1133">Transmembrane helix</keyword>
<feature type="transmembrane region" description="Helical" evidence="6">
    <location>
        <begin position="214"/>
        <end position="237"/>
    </location>
</feature>
<dbReference type="PANTHER" id="PTHR43124">
    <property type="entry name" value="PURINE EFFLUX PUMP PBUE"/>
    <property type="match status" value="1"/>
</dbReference>